<organism evidence="2 3">
    <name type="scientific">Terrabacter terrae</name>
    <dbReference type="NCBI Taxonomy" id="318434"/>
    <lineage>
        <taxon>Bacteria</taxon>
        <taxon>Bacillati</taxon>
        <taxon>Actinomycetota</taxon>
        <taxon>Actinomycetes</taxon>
        <taxon>Micrococcales</taxon>
        <taxon>Intrasporangiaceae</taxon>
        <taxon>Terrabacter</taxon>
    </lineage>
</organism>
<dbReference type="CDD" id="cd00093">
    <property type="entry name" value="HTH_XRE"/>
    <property type="match status" value="1"/>
</dbReference>
<sequence>MTWDERQRTIFGARALHRRRELRLSNAELARSAGVSTGVVTKIEHGRPVRDSNLEAVRKALSLELDQADVRYPDEVELVMTAVAEWILSKGSQRHLAALEVIRFIVARGASVHNGTGPESSSSEPEG</sequence>
<dbReference type="RefSeq" id="WP_343986525.1">
    <property type="nucleotide sequence ID" value="NZ_BAAANB010000001.1"/>
</dbReference>
<proteinExistence type="predicted"/>
<feature type="domain" description="HTH cro/C1-type" evidence="1">
    <location>
        <begin position="18"/>
        <end position="66"/>
    </location>
</feature>
<dbReference type="Proteomes" id="UP001501285">
    <property type="component" value="Unassembled WGS sequence"/>
</dbReference>
<dbReference type="Pfam" id="PF01381">
    <property type="entry name" value="HTH_3"/>
    <property type="match status" value="1"/>
</dbReference>
<reference evidence="3" key="1">
    <citation type="journal article" date="2019" name="Int. J. Syst. Evol. Microbiol.">
        <title>The Global Catalogue of Microorganisms (GCM) 10K type strain sequencing project: providing services to taxonomists for standard genome sequencing and annotation.</title>
        <authorList>
            <consortium name="The Broad Institute Genomics Platform"/>
            <consortium name="The Broad Institute Genome Sequencing Center for Infectious Disease"/>
            <person name="Wu L."/>
            <person name="Ma J."/>
        </authorList>
    </citation>
    <scope>NUCLEOTIDE SEQUENCE [LARGE SCALE GENOMIC DNA]</scope>
    <source>
        <strain evidence="3">JCM 14283</strain>
    </source>
</reference>
<protein>
    <recommendedName>
        <fullName evidence="1">HTH cro/C1-type domain-containing protein</fullName>
    </recommendedName>
</protein>
<dbReference type="SUPFAM" id="SSF47413">
    <property type="entry name" value="lambda repressor-like DNA-binding domains"/>
    <property type="match status" value="1"/>
</dbReference>
<dbReference type="EMBL" id="BAAANB010000001">
    <property type="protein sequence ID" value="GAA2018744.1"/>
    <property type="molecule type" value="Genomic_DNA"/>
</dbReference>
<comment type="caution">
    <text evidence="2">The sequence shown here is derived from an EMBL/GenBank/DDBJ whole genome shotgun (WGS) entry which is preliminary data.</text>
</comment>
<dbReference type="InterPro" id="IPR010982">
    <property type="entry name" value="Lambda_DNA-bd_dom_sf"/>
</dbReference>
<keyword evidence="3" id="KW-1185">Reference proteome</keyword>
<dbReference type="InterPro" id="IPR001387">
    <property type="entry name" value="Cro/C1-type_HTH"/>
</dbReference>
<gene>
    <name evidence="2" type="ORF">GCM10009740_03330</name>
</gene>
<accession>A0ABP5F9P5</accession>
<name>A0ABP5F9P5_9MICO</name>
<dbReference type="Gene3D" id="1.10.260.40">
    <property type="entry name" value="lambda repressor-like DNA-binding domains"/>
    <property type="match status" value="1"/>
</dbReference>
<evidence type="ECO:0000313" key="2">
    <source>
        <dbReference type="EMBL" id="GAA2018744.1"/>
    </source>
</evidence>
<evidence type="ECO:0000259" key="1">
    <source>
        <dbReference type="Pfam" id="PF01381"/>
    </source>
</evidence>
<evidence type="ECO:0000313" key="3">
    <source>
        <dbReference type="Proteomes" id="UP001501285"/>
    </source>
</evidence>